<dbReference type="InterPro" id="IPR017946">
    <property type="entry name" value="PLC-like_Pdiesterase_TIM-brl"/>
</dbReference>
<keyword evidence="2" id="KW-1185">Reference proteome</keyword>
<dbReference type="AlphaFoldDB" id="A0AAV9X6I3"/>
<dbReference type="SUPFAM" id="SSF51695">
    <property type="entry name" value="PLC-like phosphodiesterases"/>
    <property type="match status" value="1"/>
</dbReference>
<reference evidence="1 2" key="1">
    <citation type="submission" date="2019-10" db="EMBL/GenBank/DDBJ databases">
        <authorList>
            <person name="Palmer J.M."/>
        </authorList>
    </citation>
    <scope>NUCLEOTIDE SEQUENCE [LARGE SCALE GENOMIC DNA]</scope>
    <source>
        <strain evidence="1 2">TWF694</strain>
    </source>
</reference>
<sequence>MSSGFLDLVNGTPYDWVVASTAHHHINSWTPQFKPDEEFLTIPKKGGTARIYLEWDDAPAGSHKGEAEIRMRGPEYTFFLHAKSTGGQKHIWVEFRNFSVQGYDESDEDTLRIDWVEELDIAFILSGDNPSNFFPTNGPVSWMHASLPSIGNRPLKRICMPGSHSSGMCEQTGAGTAFADDDNCCTQWQNIHGQLVAGARYLDIQPCIKMSEDGESYKFMCGRFDNTGSHALMGWQGMSGLYIQDVIDQINQFLYTEDNEELVILNLSRGCNVEDGYRDFTDYEWYRLFDMLIDPKTGLQYIWTGPKGFKGDPAEIKSLWSYTLNDFIGKGTKGAAVVIISESCSIAPESSYAMKGIFNKSQCDIYQSPTDSDSYTKVEQDQLEKMYNHGLFSSDDQLFALSWTCSPPDMDETGDMNSILRVHGDKMNKEIYSSVVPKVNQLVFPNILLVDCIGGFDPKNRSNGKPFDASAKLEGYYSFQGRNLASLAMAINWLNTWDDGMARDYEATEIQARWDLLASRLKDLDRKENNYNSDSTIRLTQHYMSWAAETMSIRNELAQIQNEWSVHYLTRV</sequence>
<name>A0AAV9X6I3_9PEZI</name>
<dbReference type="Proteomes" id="UP001365542">
    <property type="component" value="Unassembled WGS sequence"/>
</dbReference>
<proteinExistence type="predicted"/>
<dbReference type="Gene3D" id="3.20.20.190">
    <property type="entry name" value="Phosphatidylinositol (PI) phosphodiesterase"/>
    <property type="match status" value="1"/>
</dbReference>
<evidence type="ECO:0000313" key="2">
    <source>
        <dbReference type="Proteomes" id="UP001365542"/>
    </source>
</evidence>
<dbReference type="InterPro" id="IPR051057">
    <property type="entry name" value="PI-PLC_domain"/>
</dbReference>
<dbReference type="PROSITE" id="PS50007">
    <property type="entry name" value="PIPLC_X_DOMAIN"/>
    <property type="match status" value="1"/>
</dbReference>
<dbReference type="PANTHER" id="PTHR13593:SF143">
    <property type="entry name" value="PHOSPHATIDYLINOSITOL-SPECIFIC PHOSPHOLIPASE C X DOMAIN-CONTAINING PROTEIN"/>
    <property type="match status" value="1"/>
</dbReference>
<dbReference type="GO" id="GO:0008081">
    <property type="term" value="F:phosphoric diester hydrolase activity"/>
    <property type="evidence" value="ECO:0007669"/>
    <property type="project" value="InterPro"/>
</dbReference>
<dbReference type="EMBL" id="JAVHJO010000009">
    <property type="protein sequence ID" value="KAK6537586.1"/>
    <property type="molecule type" value="Genomic_DNA"/>
</dbReference>
<protein>
    <submittedName>
        <fullName evidence="1">Uncharacterized protein</fullName>
    </submittedName>
</protein>
<evidence type="ECO:0000313" key="1">
    <source>
        <dbReference type="EMBL" id="KAK6537586.1"/>
    </source>
</evidence>
<organism evidence="1 2">
    <name type="scientific">Orbilia ellipsospora</name>
    <dbReference type="NCBI Taxonomy" id="2528407"/>
    <lineage>
        <taxon>Eukaryota</taxon>
        <taxon>Fungi</taxon>
        <taxon>Dikarya</taxon>
        <taxon>Ascomycota</taxon>
        <taxon>Pezizomycotina</taxon>
        <taxon>Orbiliomycetes</taxon>
        <taxon>Orbiliales</taxon>
        <taxon>Orbiliaceae</taxon>
        <taxon>Orbilia</taxon>
    </lineage>
</organism>
<dbReference type="GO" id="GO:0006629">
    <property type="term" value="P:lipid metabolic process"/>
    <property type="evidence" value="ECO:0007669"/>
    <property type="project" value="InterPro"/>
</dbReference>
<dbReference type="PANTHER" id="PTHR13593">
    <property type="match status" value="1"/>
</dbReference>
<gene>
    <name evidence="1" type="ORF">TWF694_011766</name>
</gene>
<accession>A0AAV9X6I3</accession>
<comment type="caution">
    <text evidence="1">The sequence shown here is derived from an EMBL/GenBank/DDBJ whole genome shotgun (WGS) entry which is preliminary data.</text>
</comment>